<dbReference type="Pfam" id="PF21205">
    <property type="entry name" value="Rep3_C"/>
    <property type="match status" value="1"/>
</dbReference>
<sequence length="70" mass="8117">MEAALPYLASNGMRERYGLPKSYQRYAEFKRSFLTKAVAEIEKNTKMKIVFSEVTEGGKVTRIKFTYQQS</sequence>
<reference evidence="1 2" key="1">
    <citation type="submission" date="2018-06" db="EMBL/GenBank/DDBJ databases">
        <authorList>
            <consortium name="Pathogen Informatics"/>
            <person name="Doyle S."/>
        </authorList>
    </citation>
    <scope>NUCLEOTIDE SEQUENCE [LARGE SCALE GENOMIC DNA]</scope>
    <source>
        <strain evidence="1 2">NCTC10082</strain>
    </source>
</reference>
<dbReference type="InterPro" id="IPR036388">
    <property type="entry name" value="WH-like_DNA-bd_sf"/>
</dbReference>
<dbReference type="EMBL" id="UFZA01000007">
    <property type="protein sequence ID" value="STE74547.1"/>
    <property type="molecule type" value="Genomic_DNA"/>
</dbReference>
<evidence type="ECO:0000313" key="2">
    <source>
        <dbReference type="Proteomes" id="UP000255164"/>
    </source>
</evidence>
<accession>A0A376JY46</accession>
<proteinExistence type="predicted"/>
<organism evidence="1 2">
    <name type="scientific">Escherichia coli</name>
    <dbReference type="NCBI Taxonomy" id="562"/>
    <lineage>
        <taxon>Bacteria</taxon>
        <taxon>Pseudomonadati</taxon>
        <taxon>Pseudomonadota</taxon>
        <taxon>Gammaproteobacteria</taxon>
        <taxon>Enterobacterales</taxon>
        <taxon>Enterobacteriaceae</taxon>
        <taxon>Escherichia</taxon>
    </lineage>
</organism>
<dbReference type="AlphaFoldDB" id="A0A376JY46"/>
<dbReference type="SUPFAM" id="SSF46785">
    <property type="entry name" value="Winged helix' DNA-binding domain"/>
    <property type="match status" value="1"/>
</dbReference>
<dbReference type="Gene3D" id="1.10.10.10">
    <property type="entry name" value="Winged helix-like DNA-binding domain superfamily/Winged helix DNA-binding domain"/>
    <property type="match status" value="1"/>
</dbReference>
<gene>
    <name evidence="1" type="primary">repE_2</name>
    <name evidence="1" type="ORF">NCTC10082_05777</name>
</gene>
<name>A0A376JY46_ECOLX</name>
<dbReference type="InterPro" id="IPR036390">
    <property type="entry name" value="WH_DNA-bd_sf"/>
</dbReference>
<protein>
    <submittedName>
        <fullName evidence="1">Replication protein</fullName>
    </submittedName>
</protein>
<evidence type="ECO:0000313" key="1">
    <source>
        <dbReference type="EMBL" id="STE74547.1"/>
    </source>
</evidence>
<dbReference type="Proteomes" id="UP000255164">
    <property type="component" value="Unassembled WGS sequence"/>
</dbReference>